<dbReference type="GO" id="GO:0009001">
    <property type="term" value="F:serine O-acetyltransferase activity"/>
    <property type="evidence" value="ECO:0007669"/>
    <property type="project" value="UniProtKB-EC"/>
</dbReference>
<dbReference type="NCBIfam" id="NF041874">
    <property type="entry name" value="EPS_EpsC"/>
    <property type="match status" value="1"/>
</dbReference>
<keyword evidence="8 11" id="KW-0012">Acyltransferase</keyword>
<evidence type="ECO:0000256" key="7">
    <source>
        <dbReference type="ARBA" id="ARBA00022737"/>
    </source>
</evidence>
<dbReference type="Gene3D" id="1.10.3130.10">
    <property type="entry name" value="serine acetyltransferase, domain 1"/>
    <property type="match status" value="1"/>
</dbReference>
<organism evidence="11 12">
    <name type="scientific">Rhodovastum atsumiense</name>
    <dbReference type="NCBI Taxonomy" id="504468"/>
    <lineage>
        <taxon>Bacteria</taxon>
        <taxon>Pseudomonadati</taxon>
        <taxon>Pseudomonadota</taxon>
        <taxon>Alphaproteobacteria</taxon>
        <taxon>Acetobacterales</taxon>
        <taxon>Acetobacteraceae</taxon>
        <taxon>Rhodovastum</taxon>
    </lineage>
</organism>
<dbReference type="UniPathway" id="UPA00136">
    <property type="reaction ID" value="UER00199"/>
</dbReference>
<keyword evidence="6 11" id="KW-0808">Transferase</keyword>
<evidence type="ECO:0000256" key="1">
    <source>
        <dbReference type="ARBA" id="ARBA00004876"/>
    </source>
</evidence>
<dbReference type="OrthoDB" id="9801456at2"/>
<dbReference type="AlphaFoldDB" id="A0A5M6IWJ0"/>
<sequence>MSRPQPQLGHLTLVSRDPRDLCDFADALWTRLRREAEESFHRAPQLAPLFLDSILNQPSFDAAVFHRVAARLKNEVISLPLIVQAFHRAVRAEPDIATAIRADITTVFERDPACGRFIEPFLYFKGFHAIQSYRLTHWLWAAGEYDFALYLQSRASEVFQTDIHPAARLGRGIFLDHATGLVVGETTVVEDDVSILQGVTLGGTGKEAGDRHPKIRRGVMIGAGAKILGNIEVAENARIAAGSVVLRPVPAHTTVAGVPARVVRTDTPAQPSRTMDQILQDLAYESFSYSI</sequence>
<dbReference type="NCBIfam" id="TIGR01172">
    <property type="entry name" value="cysE"/>
    <property type="match status" value="1"/>
</dbReference>
<evidence type="ECO:0000256" key="8">
    <source>
        <dbReference type="ARBA" id="ARBA00023315"/>
    </source>
</evidence>
<dbReference type="FunFam" id="2.160.10.10:FF:000002">
    <property type="entry name" value="Serine acetyltransferase"/>
    <property type="match status" value="1"/>
</dbReference>
<dbReference type="PROSITE" id="PS00101">
    <property type="entry name" value="HEXAPEP_TRANSFERASES"/>
    <property type="match status" value="1"/>
</dbReference>
<comment type="similarity">
    <text evidence="2">Belongs to the transferase hexapeptide repeat family.</text>
</comment>
<comment type="pathway">
    <text evidence="1">Amino-acid biosynthesis; L-cysteine biosynthesis; L-cysteine from L-serine: step 1/2.</text>
</comment>
<dbReference type="Pfam" id="PF06426">
    <property type="entry name" value="SATase_N"/>
    <property type="match status" value="1"/>
</dbReference>
<dbReference type="PANTHER" id="PTHR42811">
    <property type="entry name" value="SERINE ACETYLTRANSFERASE"/>
    <property type="match status" value="1"/>
</dbReference>
<evidence type="ECO:0000259" key="10">
    <source>
        <dbReference type="SMART" id="SM00971"/>
    </source>
</evidence>
<dbReference type="SUPFAM" id="SSF51161">
    <property type="entry name" value="Trimeric LpxA-like enzymes"/>
    <property type="match status" value="1"/>
</dbReference>
<name>A0A5M6IWJ0_9PROT</name>
<feature type="domain" description="Serine acetyltransferase N-terminal" evidence="10">
    <location>
        <begin position="28"/>
        <end position="132"/>
    </location>
</feature>
<dbReference type="GO" id="GO:0006535">
    <property type="term" value="P:cysteine biosynthetic process from serine"/>
    <property type="evidence" value="ECO:0007669"/>
    <property type="project" value="InterPro"/>
</dbReference>
<dbReference type="InterPro" id="IPR018357">
    <property type="entry name" value="Hexapep_transf_CS"/>
</dbReference>
<protein>
    <recommendedName>
        <fullName evidence="4">Serine acetyltransferase</fullName>
        <ecNumber evidence="3">2.3.1.30</ecNumber>
    </recommendedName>
</protein>
<dbReference type="SMART" id="SM00971">
    <property type="entry name" value="SATase_N"/>
    <property type="match status" value="1"/>
</dbReference>
<dbReference type="Proteomes" id="UP000325255">
    <property type="component" value="Unassembled WGS sequence"/>
</dbReference>
<dbReference type="InterPro" id="IPR045304">
    <property type="entry name" value="LbH_SAT"/>
</dbReference>
<comment type="catalytic activity">
    <reaction evidence="9">
        <text>L-serine + acetyl-CoA = O-acetyl-L-serine + CoA</text>
        <dbReference type="Rhea" id="RHEA:24560"/>
        <dbReference type="ChEBI" id="CHEBI:33384"/>
        <dbReference type="ChEBI" id="CHEBI:57287"/>
        <dbReference type="ChEBI" id="CHEBI:57288"/>
        <dbReference type="ChEBI" id="CHEBI:58340"/>
        <dbReference type="EC" id="2.3.1.30"/>
    </reaction>
</comment>
<gene>
    <name evidence="11" type="primary">cysE</name>
    <name evidence="11" type="ORF">F1189_08115</name>
</gene>
<dbReference type="InterPro" id="IPR005881">
    <property type="entry name" value="Ser_O-AcTrfase"/>
</dbReference>
<dbReference type="InterPro" id="IPR053376">
    <property type="entry name" value="Serine_acetyltransferase"/>
</dbReference>
<evidence type="ECO:0000256" key="4">
    <source>
        <dbReference type="ARBA" id="ARBA00018522"/>
    </source>
</evidence>
<keyword evidence="5" id="KW-0028">Amino-acid biosynthesis</keyword>
<evidence type="ECO:0000256" key="3">
    <source>
        <dbReference type="ARBA" id="ARBA00013266"/>
    </source>
</evidence>
<dbReference type="PIRSF" id="PIRSF000441">
    <property type="entry name" value="CysE"/>
    <property type="match status" value="1"/>
</dbReference>
<dbReference type="InterPro" id="IPR011004">
    <property type="entry name" value="Trimer_LpxA-like_sf"/>
</dbReference>
<dbReference type="InterPro" id="IPR001451">
    <property type="entry name" value="Hexapep"/>
</dbReference>
<evidence type="ECO:0000256" key="2">
    <source>
        <dbReference type="ARBA" id="ARBA00007274"/>
    </source>
</evidence>
<dbReference type="EC" id="2.3.1.30" evidence="3"/>
<dbReference type="InterPro" id="IPR042122">
    <property type="entry name" value="Ser_AcTrfase_N_sf"/>
</dbReference>
<dbReference type="Pfam" id="PF00132">
    <property type="entry name" value="Hexapep"/>
    <property type="match status" value="1"/>
</dbReference>
<evidence type="ECO:0000313" key="12">
    <source>
        <dbReference type="Proteomes" id="UP000325255"/>
    </source>
</evidence>
<dbReference type="InterPro" id="IPR010493">
    <property type="entry name" value="Ser_AcTrfase_N"/>
</dbReference>
<proteinExistence type="inferred from homology"/>
<dbReference type="GO" id="GO:0005737">
    <property type="term" value="C:cytoplasm"/>
    <property type="evidence" value="ECO:0007669"/>
    <property type="project" value="InterPro"/>
</dbReference>
<dbReference type="EMBL" id="VWPK01000010">
    <property type="protein sequence ID" value="KAA5612694.1"/>
    <property type="molecule type" value="Genomic_DNA"/>
</dbReference>
<accession>A0A5M6IWJ0</accession>
<dbReference type="CDD" id="cd03354">
    <property type="entry name" value="LbH_SAT"/>
    <property type="match status" value="1"/>
</dbReference>
<comment type="caution">
    <text evidence="11">The sequence shown here is derived from an EMBL/GenBank/DDBJ whole genome shotgun (WGS) entry which is preliminary data.</text>
</comment>
<keyword evidence="7" id="KW-0677">Repeat</keyword>
<dbReference type="Gene3D" id="2.160.10.10">
    <property type="entry name" value="Hexapeptide repeat proteins"/>
    <property type="match status" value="1"/>
</dbReference>
<evidence type="ECO:0000256" key="9">
    <source>
        <dbReference type="ARBA" id="ARBA00049486"/>
    </source>
</evidence>
<evidence type="ECO:0000256" key="5">
    <source>
        <dbReference type="ARBA" id="ARBA00022605"/>
    </source>
</evidence>
<evidence type="ECO:0000313" key="11">
    <source>
        <dbReference type="EMBL" id="KAA5612694.1"/>
    </source>
</evidence>
<keyword evidence="12" id="KW-1185">Reference proteome</keyword>
<evidence type="ECO:0000256" key="6">
    <source>
        <dbReference type="ARBA" id="ARBA00022679"/>
    </source>
</evidence>
<reference evidence="11 12" key="1">
    <citation type="submission" date="2019-09" db="EMBL/GenBank/DDBJ databases">
        <title>Genome sequence of Rhodovastum atsumiense, a diverse member of the Acetobacteraceae family of non-sulfur purple photosynthetic bacteria.</title>
        <authorList>
            <person name="Meyer T."/>
            <person name="Kyndt J."/>
        </authorList>
    </citation>
    <scope>NUCLEOTIDE SEQUENCE [LARGE SCALE GENOMIC DNA]</scope>
    <source>
        <strain evidence="11 12">DSM 21279</strain>
    </source>
</reference>
<dbReference type="RefSeq" id="WP_150040227.1">
    <property type="nucleotide sequence ID" value="NZ_OW485601.1"/>
</dbReference>